<accession>A0A2V3IRX2</accession>
<evidence type="ECO:0000256" key="1">
    <source>
        <dbReference type="ARBA" id="ARBA00006432"/>
    </source>
</evidence>
<dbReference type="CDD" id="cd05926">
    <property type="entry name" value="FACL_fum10p_like"/>
    <property type="match status" value="1"/>
</dbReference>
<dbReference type="SUPFAM" id="SSF56801">
    <property type="entry name" value="Acetyl-CoA synthetase-like"/>
    <property type="match status" value="1"/>
</dbReference>
<name>A0A2V3IRX2_9FLOR</name>
<dbReference type="InterPro" id="IPR000873">
    <property type="entry name" value="AMP-dep_synth/lig_dom"/>
</dbReference>
<dbReference type="OrthoDB" id="3633556at2759"/>
<protein>
    <submittedName>
        <fullName evidence="7">Oxalate--CoA ligase</fullName>
    </submittedName>
</protein>
<gene>
    <name evidence="7" type="ORF">BWQ96_05371</name>
</gene>
<comment type="caution">
    <text evidence="7">The sequence shown here is derived from an EMBL/GenBank/DDBJ whole genome shotgun (WGS) entry which is preliminary data.</text>
</comment>
<dbReference type="PANTHER" id="PTHR43201">
    <property type="entry name" value="ACYL-COA SYNTHETASE"/>
    <property type="match status" value="1"/>
</dbReference>
<comment type="similarity">
    <text evidence="1">Belongs to the ATP-dependent AMP-binding enzyme family.</text>
</comment>
<evidence type="ECO:0000259" key="5">
    <source>
        <dbReference type="Pfam" id="PF00501"/>
    </source>
</evidence>
<sequence length="524" mass="56580">MVTDNDKYMVPTANNLRELLPVSDRPALICFSAATDASPTISNELSHTRLRNLVFHYAAQLTKIPPRSAIAVVMPNGLPFVVSFLAITSVSRTAAPLNPGYTAEEFEFYIRDANVKAAIIQSGTDPDSPIRKACSAVQIPVLEFPSDITGLAPESVPEPPDEPTPETTALFLHTSGTTSRPKGVPLSHSNLMSTVRNVSATYRMATTDRGLLVMPLFHVHGLMAGLLTPLATGGAVLIPPEGRFSASFFWPCFTAGSANWYTAVPTIHQILLARADKDCPTPLPKLRYIRSCSASLAPAVLDGLEKKFETVVLEAYAMTEAAHQMTSNPLPAVGPRKPGSVGIPHGCVSLCVMSESGIEVKCGEVGEVCIKGENVMKGYTSESANETAFFGEWFRTGDQGKLDDEGYLTLTGRIKELVNRGGEKISPIEVDGALLAHPAVEQAVCFAVPDEKYGEEVNAAVILKNGMKADDKDIIEFLKDKIAPFKIPKRLFFSDDLPRTATGKIQRRFVAKHFVDKVNAGVQP</sequence>
<evidence type="ECO:0000256" key="3">
    <source>
        <dbReference type="ARBA" id="ARBA00022741"/>
    </source>
</evidence>
<dbReference type="EMBL" id="NBIV01000079">
    <property type="protein sequence ID" value="PXF44881.1"/>
    <property type="molecule type" value="Genomic_DNA"/>
</dbReference>
<dbReference type="InterPro" id="IPR045851">
    <property type="entry name" value="AMP-bd_C_sf"/>
</dbReference>
<dbReference type="InterPro" id="IPR025110">
    <property type="entry name" value="AMP-bd_C"/>
</dbReference>
<dbReference type="PROSITE" id="PS00455">
    <property type="entry name" value="AMP_BINDING"/>
    <property type="match status" value="1"/>
</dbReference>
<dbReference type="InterPro" id="IPR020845">
    <property type="entry name" value="AMP-binding_CS"/>
</dbReference>
<reference evidence="7 8" key="1">
    <citation type="journal article" date="2018" name="Mol. Biol. Evol.">
        <title>Analysis of the draft genome of the red seaweed Gracilariopsis chorda provides insights into genome size evolution in Rhodophyta.</title>
        <authorList>
            <person name="Lee J."/>
            <person name="Yang E.C."/>
            <person name="Graf L."/>
            <person name="Yang J.H."/>
            <person name="Qiu H."/>
            <person name="Zel Zion U."/>
            <person name="Chan C.X."/>
            <person name="Stephens T.G."/>
            <person name="Weber A.P.M."/>
            <person name="Boo G.H."/>
            <person name="Boo S.M."/>
            <person name="Kim K.M."/>
            <person name="Shin Y."/>
            <person name="Jung M."/>
            <person name="Lee S.J."/>
            <person name="Yim H.S."/>
            <person name="Lee J.H."/>
            <person name="Bhattacharya D."/>
            <person name="Yoon H.S."/>
        </authorList>
    </citation>
    <scope>NUCLEOTIDE SEQUENCE [LARGE SCALE GENOMIC DNA]</scope>
    <source>
        <strain evidence="7 8">SKKU-2015</strain>
        <tissue evidence="7">Whole body</tissue>
    </source>
</reference>
<feature type="domain" description="AMP-dependent synthetase/ligase" evidence="5">
    <location>
        <begin position="24"/>
        <end position="379"/>
    </location>
</feature>
<keyword evidence="3" id="KW-0547">Nucleotide-binding</keyword>
<dbReference type="Proteomes" id="UP000247409">
    <property type="component" value="Unassembled WGS sequence"/>
</dbReference>
<keyword evidence="4" id="KW-0067">ATP-binding</keyword>
<dbReference type="Pfam" id="PF13193">
    <property type="entry name" value="AMP-binding_C"/>
    <property type="match status" value="1"/>
</dbReference>
<keyword evidence="8" id="KW-1185">Reference proteome</keyword>
<dbReference type="GO" id="GO:0006631">
    <property type="term" value="P:fatty acid metabolic process"/>
    <property type="evidence" value="ECO:0007669"/>
    <property type="project" value="TreeGrafter"/>
</dbReference>
<proteinExistence type="inferred from homology"/>
<dbReference type="AlphaFoldDB" id="A0A2V3IRX2"/>
<dbReference type="Gene3D" id="3.40.50.12780">
    <property type="entry name" value="N-terminal domain of ligase-like"/>
    <property type="match status" value="1"/>
</dbReference>
<evidence type="ECO:0000259" key="6">
    <source>
        <dbReference type="Pfam" id="PF13193"/>
    </source>
</evidence>
<feature type="domain" description="AMP-binding enzyme C-terminal" evidence="6">
    <location>
        <begin position="429"/>
        <end position="504"/>
    </location>
</feature>
<evidence type="ECO:0000256" key="2">
    <source>
        <dbReference type="ARBA" id="ARBA00022598"/>
    </source>
</evidence>
<evidence type="ECO:0000256" key="4">
    <source>
        <dbReference type="ARBA" id="ARBA00022840"/>
    </source>
</evidence>
<dbReference type="Pfam" id="PF00501">
    <property type="entry name" value="AMP-binding"/>
    <property type="match status" value="1"/>
</dbReference>
<evidence type="ECO:0000313" key="8">
    <source>
        <dbReference type="Proteomes" id="UP000247409"/>
    </source>
</evidence>
<dbReference type="Gene3D" id="3.30.300.30">
    <property type="match status" value="1"/>
</dbReference>
<dbReference type="GO" id="GO:0031956">
    <property type="term" value="F:medium-chain fatty acid-CoA ligase activity"/>
    <property type="evidence" value="ECO:0007669"/>
    <property type="project" value="TreeGrafter"/>
</dbReference>
<evidence type="ECO:0000313" key="7">
    <source>
        <dbReference type="EMBL" id="PXF44881.1"/>
    </source>
</evidence>
<dbReference type="STRING" id="448386.A0A2V3IRX2"/>
<dbReference type="PANTHER" id="PTHR43201:SF5">
    <property type="entry name" value="MEDIUM-CHAIN ACYL-COA LIGASE ACSF2, MITOCHONDRIAL"/>
    <property type="match status" value="1"/>
</dbReference>
<keyword evidence="2 7" id="KW-0436">Ligase</keyword>
<dbReference type="InterPro" id="IPR042099">
    <property type="entry name" value="ANL_N_sf"/>
</dbReference>
<dbReference type="InterPro" id="IPR045310">
    <property type="entry name" value="Pcs60-like"/>
</dbReference>
<organism evidence="7 8">
    <name type="scientific">Gracilariopsis chorda</name>
    <dbReference type="NCBI Taxonomy" id="448386"/>
    <lineage>
        <taxon>Eukaryota</taxon>
        <taxon>Rhodophyta</taxon>
        <taxon>Florideophyceae</taxon>
        <taxon>Rhodymeniophycidae</taxon>
        <taxon>Gracilariales</taxon>
        <taxon>Gracilariaceae</taxon>
        <taxon>Gracilariopsis</taxon>
    </lineage>
</organism>
<dbReference type="GO" id="GO:0005524">
    <property type="term" value="F:ATP binding"/>
    <property type="evidence" value="ECO:0007669"/>
    <property type="project" value="UniProtKB-KW"/>
</dbReference>